<evidence type="ECO:0000256" key="4">
    <source>
        <dbReference type="ARBA" id="ARBA00022552"/>
    </source>
</evidence>
<dbReference type="InterPro" id="IPR007264">
    <property type="entry name" value="H/ACA_rnp_Nop10"/>
</dbReference>
<evidence type="ECO:0000313" key="9">
    <source>
        <dbReference type="EMBL" id="RWA04803.1"/>
    </source>
</evidence>
<gene>
    <name evidence="9" type="ORF">EKO27_g10310</name>
</gene>
<dbReference type="GO" id="GO:0070034">
    <property type="term" value="F:telomerase RNA binding"/>
    <property type="evidence" value="ECO:0007669"/>
    <property type="project" value="TreeGrafter"/>
</dbReference>
<proteinExistence type="inferred from homology"/>
<keyword evidence="10" id="KW-1185">Reference proteome</keyword>
<evidence type="ECO:0000256" key="7">
    <source>
        <dbReference type="ARBA" id="ARBA00031779"/>
    </source>
</evidence>
<dbReference type="GO" id="GO:0031429">
    <property type="term" value="C:box H/ACA snoRNP complex"/>
    <property type="evidence" value="ECO:0007669"/>
    <property type="project" value="TreeGrafter"/>
</dbReference>
<keyword evidence="4" id="KW-0698">rRNA processing</keyword>
<accession>A0A439CRM7</accession>
<comment type="caution">
    <text evidence="9">The sequence shown here is derived from an EMBL/GenBank/DDBJ whole genome shotgun (WGS) entry which is preliminary data.</text>
</comment>
<dbReference type="PANTHER" id="PTHR13305:SF0">
    <property type="entry name" value="H_ACA RIBONUCLEOPROTEIN COMPLEX SUBUNIT 3"/>
    <property type="match status" value="1"/>
</dbReference>
<dbReference type="AlphaFoldDB" id="A0A439CRM7"/>
<evidence type="ECO:0000256" key="2">
    <source>
        <dbReference type="ARBA" id="ARBA00021838"/>
    </source>
</evidence>
<reference evidence="9 10" key="1">
    <citation type="submission" date="2018-12" db="EMBL/GenBank/DDBJ databases">
        <title>Draft genome sequence of Xylaria grammica IHI A82.</title>
        <authorList>
            <person name="Buettner E."/>
            <person name="Kellner H."/>
        </authorList>
    </citation>
    <scope>NUCLEOTIDE SEQUENCE [LARGE SCALE GENOMIC DNA]</scope>
    <source>
        <strain evidence="9 10">IHI A82</strain>
    </source>
</reference>
<dbReference type="SUPFAM" id="SSF144210">
    <property type="entry name" value="Nop10-like SnoRNP"/>
    <property type="match status" value="1"/>
</dbReference>
<comment type="similarity">
    <text evidence="1">Belongs to the NOP10 family.</text>
</comment>
<dbReference type="Gene3D" id="4.10.80.300">
    <property type="match status" value="1"/>
</dbReference>
<dbReference type="GO" id="GO:0031120">
    <property type="term" value="P:snRNA pseudouridine synthesis"/>
    <property type="evidence" value="ECO:0007669"/>
    <property type="project" value="TreeGrafter"/>
</dbReference>
<dbReference type="GO" id="GO:0030515">
    <property type="term" value="F:snoRNA binding"/>
    <property type="evidence" value="ECO:0007669"/>
    <property type="project" value="InterPro"/>
</dbReference>
<dbReference type="GO" id="GO:0031118">
    <property type="term" value="P:rRNA pseudouridine synthesis"/>
    <property type="evidence" value="ECO:0007669"/>
    <property type="project" value="TreeGrafter"/>
</dbReference>
<dbReference type="GO" id="GO:1904874">
    <property type="term" value="P:positive regulation of telomerase RNA localization to Cajal body"/>
    <property type="evidence" value="ECO:0007669"/>
    <property type="project" value="TreeGrafter"/>
</dbReference>
<name>A0A439CRM7_9PEZI</name>
<keyword evidence="5" id="KW-0687">Ribonucleoprotein</keyword>
<sequence>MHLMYTPDETGKRIYTLKKVLNGTVTKSAHPARFSPDDKWSRQRVTLKKRFGLLLTQQSTSSITPHSITAIPSSWERQTRPLIPHLITPQGDLTSNRLTNLYLSAENKVAETQ</sequence>
<dbReference type="EMBL" id="RYZI01000516">
    <property type="protein sequence ID" value="RWA04803.1"/>
    <property type="molecule type" value="Genomic_DNA"/>
</dbReference>
<keyword evidence="3" id="KW-0690">Ribosome biogenesis</keyword>
<dbReference type="Pfam" id="PF04135">
    <property type="entry name" value="Nop10p"/>
    <property type="match status" value="1"/>
</dbReference>
<dbReference type="Proteomes" id="UP000286045">
    <property type="component" value="Unassembled WGS sequence"/>
</dbReference>
<evidence type="ECO:0000313" key="10">
    <source>
        <dbReference type="Proteomes" id="UP000286045"/>
    </source>
</evidence>
<organism evidence="9 10">
    <name type="scientific">Xylaria grammica</name>
    <dbReference type="NCBI Taxonomy" id="363999"/>
    <lineage>
        <taxon>Eukaryota</taxon>
        <taxon>Fungi</taxon>
        <taxon>Dikarya</taxon>
        <taxon>Ascomycota</taxon>
        <taxon>Pezizomycotina</taxon>
        <taxon>Sordariomycetes</taxon>
        <taxon>Xylariomycetidae</taxon>
        <taxon>Xylariales</taxon>
        <taxon>Xylariaceae</taxon>
        <taxon>Xylaria</taxon>
    </lineage>
</organism>
<evidence type="ECO:0000256" key="5">
    <source>
        <dbReference type="ARBA" id="ARBA00023274"/>
    </source>
</evidence>
<evidence type="ECO:0000256" key="3">
    <source>
        <dbReference type="ARBA" id="ARBA00022517"/>
    </source>
</evidence>
<evidence type="ECO:0000256" key="6">
    <source>
        <dbReference type="ARBA" id="ARBA00030185"/>
    </source>
</evidence>
<dbReference type="InterPro" id="IPR036756">
    <property type="entry name" value="H/ACA_rnp_Nop10_sf"/>
</dbReference>
<evidence type="ECO:0000256" key="1">
    <source>
        <dbReference type="ARBA" id="ARBA00009462"/>
    </source>
</evidence>
<dbReference type="STRING" id="363999.A0A439CRM7"/>
<dbReference type="PANTHER" id="PTHR13305">
    <property type="entry name" value="RIBOSOME BIOGENESIS PROTEIN NOP10"/>
    <property type="match status" value="1"/>
</dbReference>
<protein>
    <recommendedName>
        <fullName evidence="2">H/ACA ribonucleoprotein complex subunit NOP10</fullName>
    </recommendedName>
    <alternativeName>
        <fullName evidence="6">Nucleolar protein 10</fullName>
    </alternativeName>
    <alternativeName>
        <fullName evidence="7">Nucleolar protein family A member 3</fullName>
    </alternativeName>
    <alternativeName>
        <fullName evidence="8">snoRNP protein NOP10</fullName>
    </alternativeName>
</protein>
<evidence type="ECO:0000256" key="8">
    <source>
        <dbReference type="ARBA" id="ARBA00032266"/>
    </source>
</evidence>